<keyword evidence="10" id="KW-1185">Reference proteome</keyword>
<comment type="subcellular location">
    <subcellularLocation>
        <location evidence="1">Nucleus</location>
    </subcellularLocation>
</comment>
<evidence type="ECO:0000313" key="9">
    <source>
        <dbReference type="EMBL" id="KIW32023.1"/>
    </source>
</evidence>
<dbReference type="Proteomes" id="UP000054466">
    <property type="component" value="Unassembled WGS sequence"/>
</dbReference>
<dbReference type="GO" id="GO:0005634">
    <property type="term" value="C:nucleus"/>
    <property type="evidence" value="ECO:0007669"/>
    <property type="project" value="UniProtKB-SubCell"/>
</dbReference>
<dbReference type="AlphaFoldDB" id="A0A0D2CLI8"/>
<evidence type="ECO:0000259" key="8">
    <source>
        <dbReference type="PROSITE" id="PS50048"/>
    </source>
</evidence>
<evidence type="ECO:0000313" key="10">
    <source>
        <dbReference type="Proteomes" id="UP000054466"/>
    </source>
</evidence>
<dbReference type="EMBL" id="KN847041">
    <property type="protein sequence ID" value="KIW32023.1"/>
    <property type="molecule type" value="Genomic_DNA"/>
</dbReference>
<gene>
    <name evidence="9" type="ORF">PV07_03602</name>
</gene>
<evidence type="ECO:0000256" key="6">
    <source>
        <dbReference type="ARBA" id="ARBA00023242"/>
    </source>
</evidence>
<dbReference type="GO" id="GO:0000976">
    <property type="term" value="F:transcription cis-regulatory region binding"/>
    <property type="evidence" value="ECO:0007669"/>
    <property type="project" value="TreeGrafter"/>
</dbReference>
<dbReference type="SUPFAM" id="SSF57701">
    <property type="entry name" value="Zn2/Cys6 DNA-binding domain"/>
    <property type="match status" value="1"/>
</dbReference>
<name>A0A0D2CLI8_9EURO</name>
<feature type="domain" description="Zn(2)-C6 fungal-type" evidence="8">
    <location>
        <begin position="22"/>
        <end position="54"/>
    </location>
</feature>
<evidence type="ECO:0000256" key="7">
    <source>
        <dbReference type="SAM" id="MobiDB-lite"/>
    </source>
</evidence>
<feature type="compositionally biased region" description="Polar residues" evidence="7">
    <location>
        <begin position="1"/>
        <end position="18"/>
    </location>
</feature>
<dbReference type="Pfam" id="PF04082">
    <property type="entry name" value="Fungal_trans"/>
    <property type="match status" value="1"/>
</dbReference>
<dbReference type="InterPro" id="IPR051089">
    <property type="entry name" value="prtT"/>
</dbReference>
<feature type="region of interest" description="Disordered" evidence="7">
    <location>
        <begin position="1"/>
        <end position="20"/>
    </location>
</feature>
<dbReference type="InterPro" id="IPR036864">
    <property type="entry name" value="Zn2-C6_fun-type_DNA-bd_sf"/>
</dbReference>
<evidence type="ECO:0000256" key="1">
    <source>
        <dbReference type="ARBA" id="ARBA00004123"/>
    </source>
</evidence>
<dbReference type="GO" id="GO:0008270">
    <property type="term" value="F:zinc ion binding"/>
    <property type="evidence" value="ECO:0007669"/>
    <property type="project" value="InterPro"/>
</dbReference>
<dbReference type="GO" id="GO:0000981">
    <property type="term" value="F:DNA-binding transcription factor activity, RNA polymerase II-specific"/>
    <property type="evidence" value="ECO:0007669"/>
    <property type="project" value="InterPro"/>
</dbReference>
<dbReference type="PROSITE" id="PS00463">
    <property type="entry name" value="ZN2_CY6_FUNGAL_1"/>
    <property type="match status" value="1"/>
</dbReference>
<evidence type="ECO:0000256" key="2">
    <source>
        <dbReference type="ARBA" id="ARBA00022723"/>
    </source>
</evidence>
<dbReference type="Pfam" id="PF00172">
    <property type="entry name" value="Zn_clus"/>
    <property type="match status" value="1"/>
</dbReference>
<dbReference type="CDD" id="cd00067">
    <property type="entry name" value="GAL4"/>
    <property type="match status" value="1"/>
</dbReference>
<dbReference type="PANTHER" id="PTHR31845:SF17">
    <property type="entry name" value="ZN(II)2CYS6 TRANSCRIPTION FACTOR (EUROFUNG)"/>
    <property type="match status" value="1"/>
</dbReference>
<proteinExistence type="predicted"/>
<dbReference type="OrthoDB" id="3429912at2759"/>
<dbReference type="PROSITE" id="PS50048">
    <property type="entry name" value="ZN2_CY6_FUNGAL_2"/>
    <property type="match status" value="1"/>
</dbReference>
<dbReference type="SMART" id="SM00066">
    <property type="entry name" value="GAL4"/>
    <property type="match status" value="1"/>
</dbReference>
<feature type="compositionally biased region" description="Basic and acidic residues" evidence="7">
    <location>
        <begin position="155"/>
        <end position="164"/>
    </location>
</feature>
<protein>
    <recommendedName>
        <fullName evidence="8">Zn(2)-C6 fungal-type domain-containing protein</fullName>
    </recommendedName>
</protein>
<organism evidence="9 10">
    <name type="scientific">Cladophialophora immunda</name>
    <dbReference type="NCBI Taxonomy" id="569365"/>
    <lineage>
        <taxon>Eukaryota</taxon>
        <taxon>Fungi</taxon>
        <taxon>Dikarya</taxon>
        <taxon>Ascomycota</taxon>
        <taxon>Pezizomycotina</taxon>
        <taxon>Eurotiomycetes</taxon>
        <taxon>Chaetothyriomycetidae</taxon>
        <taxon>Chaetothyriales</taxon>
        <taxon>Herpotrichiellaceae</taxon>
        <taxon>Cladophialophora</taxon>
    </lineage>
</organism>
<sequence>MSSSSSANQDVTSGSAQPKQAACLECRRSKVKCTRDANALVCRKCQQAGLQCVTPAYHVGRYKGVKNKRTGLEKAIYQVEQALKQTKDGSIGLASDVEADLRQLMGAAQTKPVVQRRASSNTPGTIHLRPFLQPRPSLVPSESNGAADDGNDASAAEHGEKPDELALNNADNPLQLLAMASVLPGQSPSTAMSTSPTGVASHPGTNEANTGDAEVQQFFGSLMPRLDNSPDLDPIDLGLVTQDEADSLFAYFYERLSHTRWGLDPTLHTASFVRSRSAFLFTSILAASALFLPKAEALSRRLSNHRNHLAQTVIFKRNRSVEIVLAFMVNIPWMTPAKHWADDETCAYLSMALSLALDLSLNKIVVPSPTIRLPGFLDRVAKADCIDSAKALQLDGFPQVDPSSTLGRRLLRTRERVWLALFVLDRGICLARGRPYAVPIGPLVDSCDTWHISDIADRWDGSVISAAVLRRDLVGLITSVREFCDGSQGVNGGPTAVRFLKDKIDRFFEQWYQVWSRQITQGDGQLPPYVEILVSHTKLSTYCNVVNHPTASNDVKQFFRAAGLASAMNVMRAAVQGENRLKSMPNNTVIMVSFAATFALALGTTSLGNRAMLAPNAKALIEDTTQVLERIGSSPRHRKGLSVLFARHIRRIMQSSVLSPPEANEVFLSGPSEHPHQQDQHDEHDPSRVASMPAPNIPLEPYVFDMTDDQILEAINNASTSQDLFQLDETMFFDWLDWPNVT</sequence>
<feature type="region of interest" description="Disordered" evidence="7">
    <location>
        <begin position="663"/>
        <end position="692"/>
    </location>
</feature>
<feature type="compositionally biased region" description="Basic and acidic residues" evidence="7">
    <location>
        <begin position="673"/>
        <end position="687"/>
    </location>
</feature>
<feature type="compositionally biased region" description="Low complexity" evidence="7">
    <location>
        <begin position="143"/>
        <end position="154"/>
    </location>
</feature>
<dbReference type="GO" id="GO:0006351">
    <property type="term" value="P:DNA-templated transcription"/>
    <property type="evidence" value="ECO:0007669"/>
    <property type="project" value="InterPro"/>
</dbReference>
<keyword evidence="3" id="KW-0805">Transcription regulation</keyword>
<evidence type="ECO:0000256" key="4">
    <source>
        <dbReference type="ARBA" id="ARBA00023125"/>
    </source>
</evidence>
<reference evidence="9 10" key="1">
    <citation type="submission" date="2015-01" db="EMBL/GenBank/DDBJ databases">
        <title>The Genome Sequence of Cladophialophora immunda CBS83496.</title>
        <authorList>
            <consortium name="The Broad Institute Genomics Platform"/>
            <person name="Cuomo C."/>
            <person name="de Hoog S."/>
            <person name="Gorbushina A."/>
            <person name="Stielow B."/>
            <person name="Teixiera M."/>
            <person name="Abouelleil A."/>
            <person name="Chapman S.B."/>
            <person name="Priest M."/>
            <person name="Young S.K."/>
            <person name="Wortman J."/>
            <person name="Nusbaum C."/>
            <person name="Birren B."/>
        </authorList>
    </citation>
    <scope>NUCLEOTIDE SEQUENCE [LARGE SCALE GENOMIC DNA]</scope>
    <source>
        <strain evidence="9 10">CBS 83496</strain>
    </source>
</reference>
<dbReference type="SMART" id="SM00906">
    <property type="entry name" value="Fungal_trans"/>
    <property type="match status" value="1"/>
</dbReference>
<dbReference type="Gene3D" id="4.10.240.10">
    <property type="entry name" value="Zn(2)-C6 fungal-type DNA-binding domain"/>
    <property type="match status" value="1"/>
</dbReference>
<feature type="region of interest" description="Disordered" evidence="7">
    <location>
        <begin position="110"/>
        <end position="167"/>
    </location>
</feature>
<dbReference type="CDD" id="cd12148">
    <property type="entry name" value="fungal_TF_MHR"/>
    <property type="match status" value="1"/>
</dbReference>
<keyword evidence="2" id="KW-0479">Metal-binding</keyword>
<dbReference type="STRING" id="569365.A0A0D2CLI8"/>
<dbReference type="PANTHER" id="PTHR31845">
    <property type="entry name" value="FINGER DOMAIN PROTEIN, PUTATIVE-RELATED"/>
    <property type="match status" value="1"/>
</dbReference>
<dbReference type="InterPro" id="IPR007219">
    <property type="entry name" value="XnlR_reg_dom"/>
</dbReference>
<dbReference type="HOGENOM" id="CLU_010001_1_0_1"/>
<dbReference type="GeneID" id="27342796"/>
<evidence type="ECO:0000256" key="5">
    <source>
        <dbReference type="ARBA" id="ARBA00023163"/>
    </source>
</evidence>
<keyword evidence="4" id="KW-0238">DNA-binding</keyword>
<keyword evidence="5" id="KW-0804">Transcription</keyword>
<dbReference type="VEuPathDB" id="FungiDB:PV07_03602"/>
<accession>A0A0D2CLI8</accession>
<evidence type="ECO:0000256" key="3">
    <source>
        <dbReference type="ARBA" id="ARBA00023015"/>
    </source>
</evidence>
<dbReference type="RefSeq" id="XP_016252239.1">
    <property type="nucleotide sequence ID" value="XM_016390337.1"/>
</dbReference>
<keyword evidence="6" id="KW-0539">Nucleus</keyword>
<dbReference type="InterPro" id="IPR001138">
    <property type="entry name" value="Zn2Cys6_DnaBD"/>
</dbReference>
<feature type="region of interest" description="Disordered" evidence="7">
    <location>
        <begin position="185"/>
        <end position="206"/>
    </location>
</feature>